<keyword evidence="1" id="KW-1133">Transmembrane helix</keyword>
<dbReference type="EMBL" id="CAJNOQ010006270">
    <property type="protein sequence ID" value="CAF1129416.1"/>
    <property type="molecule type" value="Genomic_DNA"/>
</dbReference>
<dbReference type="Proteomes" id="UP000681722">
    <property type="component" value="Unassembled WGS sequence"/>
</dbReference>
<evidence type="ECO:0000313" key="4">
    <source>
        <dbReference type="Proteomes" id="UP000663829"/>
    </source>
</evidence>
<comment type="caution">
    <text evidence="2">The sequence shown here is derived from an EMBL/GenBank/DDBJ whole genome shotgun (WGS) entry which is preliminary data.</text>
</comment>
<organism evidence="2 4">
    <name type="scientific">Didymodactylos carnosus</name>
    <dbReference type="NCBI Taxonomy" id="1234261"/>
    <lineage>
        <taxon>Eukaryota</taxon>
        <taxon>Metazoa</taxon>
        <taxon>Spiralia</taxon>
        <taxon>Gnathifera</taxon>
        <taxon>Rotifera</taxon>
        <taxon>Eurotatoria</taxon>
        <taxon>Bdelloidea</taxon>
        <taxon>Philodinida</taxon>
        <taxon>Philodinidae</taxon>
        <taxon>Didymodactylos</taxon>
    </lineage>
</organism>
<dbReference type="OrthoDB" id="10044445at2759"/>
<gene>
    <name evidence="2" type="ORF">GPM918_LOCUS20112</name>
    <name evidence="3" type="ORF">SRO942_LOCUS20109</name>
</gene>
<keyword evidence="4" id="KW-1185">Reference proteome</keyword>
<dbReference type="Proteomes" id="UP000663829">
    <property type="component" value="Unassembled WGS sequence"/>
</dbReference>
<proteinExistence type="predicted"/>
<evidence type="ECO:0000313" key="3">
    <source>
        <dbReference type="EMBL" id="CAF3893095.1"/>
    </source>
</evidence>
<name>A0A814RAB1_9BILA</name>
<keyword evidence="1" id="KW-0472">Membrane</keyword>
<dbReference type="AlphaFoldDB" id="A0A814RAB1"/>
<accession>A0A814RAB1</accession>
<feature type="transmembrane region" description="Helical" evidence="1">
    <location>
        <begin position="138"/>
        <end position="159"/>
    </location>
</feature>
<protein>
    <submittedName>
        <fullName evidence="2">Uncharacterized protein</fullName>
    </submittedName>
</protein>
<dbReference type="EMBL" id="CAJOBC010006270">
    <property type="protein sequence ID" value="CAF3893095.1"/>
    <property type="molecule type" value="Genomic_DNA"/>
</dbReference>
<keyword evidence="1" id="KW-0812">Transmembrane</keyword>
<evidence type="ECO:0000313" key="2">
    <source>
        <dbReference type="EMBL" id="CAF1129416.1"/>
    </source>
</evidence>
<sequence>MSVAQVSVAQVPVARMSVVQMSGRSSVGAQMSALKCRRSNVGAQMSGAQTSVNHTTDSFVFKLVNKPLRSDNILTIFNFQIGVANVEPVLFEIHLDMSPTSRPIADISHISNMDEEEILISMSAVFRIQNIIFDKTHAIFLVSTFLPLLPFFCVFLPYVQKHPRRVQLRQCYEIMDTNILKPDTVSGKFSKRRTTSFTQTIQIALHDDHRFNHGEFVQCIKWVILLLFSLLTHFSQGKALNDVKYKLKVFS</sequence>
<reference evidence="2" key="1">
    <citation type="submission" date="2021-02" db="EMBL/GenBank/DDBJ databases">
        <authorList>
            <person name="Nowell W R."/>
        </authorList>
    </citation>
    <scope>NUCLEOTIDE SEQUENCE</scope>
</reference>
<evidence type="ECO:0000256" key="1">
    <source>
        <dbReference type="SAM" id="Phobius"/>
    </source>
</evidence>